<evidence type="ECO:0000313" key="2">
    <source>
        <dbReference type="EMBL" id="KAF2725238.1"/>
    </source>
</evidence>
<protein>
    <submittedName>
        <fullName evidence="2">Uncharacterized protein</fullName>
    </submittedName>
</protein>
<organism evidence="2 3">
    <name type="scientific">Polychaeton citri CBS 116435</name>
    <dbReference type="NCBI Taxonomy" id="1314669"/>
    <lineage>
        <taxon>Eukaryota</taxon>
        <taxon>Fungi</taxon>
        <taxon>Dikarya</taxon>
        <taxon>Ascomycota</taxon>
        <taxon>Pezizomycotina</taxon>
        <taxon>Dothideomycetes</taxon>
        <taxon>Dothideomycetidae</taxon>
        <taxon>Capnodiales</taxon>
        <taxon>Capnodiaceae</taxon>
        <taxon>Polychaeton</taxon>
    </lineage>
</organism>
<gene>
    <name evidence="2" type="ORF">K431DRAFT_216185</name>
</gene>
<evidence type="ECO:0000313" key="3">
    <source>
        <dbReference type="Proteomes" id="UP000799441"/>
    </source>
</evidence>
<feature type="region of interest" description="Disordered" evidence="1">
    <location>
        <begin position="1"/>
        <end position="40"/>
    </location>
</feature>
<comment type="caution">
    <text evidence="2">The sequence shown here is derived from an EMBL/GenBank/DDBJ whole genome shotgun (WGS) entry which is preliminary data.</text>
</comment>
<proteinExistence type="predicted"/>
<evidence type="ECO:0000256" key="1">
    <source>
        <dbReference type="SAM" id="MobiDB-lite"/>
    </source>
</evidence>
<dbReference type="AlphaFoldDB" id="A0A9P4QDH4"/>
<sequence length="827" mass="92007">MTVPSQTHSYRGTQKGPVSDHRDLYPPEVSNHESSVGVPDTASDLETLLNTSSLEKVHEVLESSFETLATGSWLWLTELASLGYSRLDIARFLVEQREQSPWIYFEPWITAMKLPDNRFHIHRCVHEDLHQRPNTIQSSLGCATHSLVDIHTLRRTLSSLCGLAGVIPDTPKKNEWIGSVDFGSSSDATVCYNFDNASLATLLSRVKRAVASLCTAIAILQDANGCCNRFTALCKISDQSVVELRTVHVQTVIKFDEELKTASVHDRGSLHSCTQAARVALQCLPLSEMFSHASDTTTTDDVECLHICSLAAQFLCSSLVAYSQAHCGSFDPFFLERELETLHLLGISTDANRRTFIRARLERLTCLDAMLNTPVIVFSLSTTAQVAPSRLDVLASADNILDTWGPGGILKTEGHNGTDSIASISLRGGAIYASGPDRYHWANFEDLDDQWLSTGWELGANILVGAPIDVNFVCLSDEVTCLNAFRENWMPLGTRAPFREVQGWQFGVQAGLYATGSFNCVLGKVPGASLKLKLLTDLKHRSEYLAFLDALCGLQVSFCSGLAKRVRMRDLLAELMPIYVKRKLPEPENWKKLTTTYHVVENLAAKDMTDCESMFRHMVMDDVACFETFWSMALEIVVALKDTGLHQTGNPFVVGLLPTNASEPIRRISCETNGCNFWTKALRDTESCATFAYFTLACLQVSGRGCRNTGQLWHGQILMLQTEVHRQFGGLKTPSSSNTWILKNEDVYSFGSKDTERNMALCARVVRSSPSADPQLLIQRSLLSRSSLKRYFQRQTRHQYLQEKLAPSELAHRAFMTSSENSTFSFT</sequence>
<accession>A0A9P4QDH4</accession>
<dbReference type="EMBL" id="MU003768">
    <property type="protein sequence ID" value="KAF2725238.1"/>
    <property type="molecule type" value="Genomic_DNA"/>
</dbReference>
<dbReference type="OrthoDB" id="428577at2759"/>
<dbReference type="Proteomes" id="UP000799441">
    <property type="component" value="Unassembled WGS sequence"/>
</dbReference>
<reference evidence="2" key="1">
    <citation type="journal article" date="2020" name="Stud. Mycol.">
        <title>101 Dothideomycetes genomes: a test case for predicting lifestyles and emergence of pathogens.</title>
        <authorList>
            <person name="Haridas S."/>
            <person name="Albert R."/>
            <person name="Binder M."/>
            <person name="Bloem J."/>
            <person name="Labutti K."/>
            <person name="Salamov A."/>
            <person name="Andreopoulos B."/>
            <person name="Baker S."/>
            <person name="Barry K."/>
            <person name="Bills G."/>
            <person name="Bluhm B."/>
            <person name="Cannon C."/>
            <person name="Castanera R."/>
            <person name="Culley D."/>
            <person name="Daum C."/>
            <person name="Ezra D."/>
            <person name="Gonzalez J."/>
            <person name="Henrissat B."/>
            <person name="Kuo A."/>
            <person name="Liang C."/>
            <person name="Lipzen A."/>
            <person name="Lutzoni F."/>
            <person name="Magnuson J."/>
            <person name="Mondo S."/>
            <person name="Nolan M."/>
            <person name="Ohm R."/>
            <person name="Pangilinan J."/>
            <person name="Park H.-J."/>
            <person name="Ramirez L."/>
            <person name="Alfaro M."/>
            <person name="Sun H."/>
            <person name="Tritt A."/>
            <person name="Yoshinaga Y."/>
            <person name="Zwiers L.-H."/>
            <person name="Turgeon B."/>
            <person name="Goodwin S."/>
            <person name="Spatafora J."/>
            <person name="Crous P."/>
            <person name="Grigoriev I."/>
        </authorList>
    </citation>
    <scope>NUCLEOTIDE SEQUENCE</scope>
    <source>
        <strain evidence="2">CBS 116435</strain>
    </source>
</reference>
<name>A0A9P4QDH4_9PEZI</name>
<keyword evidence="3" id="KW-1185">Reference proteome</keyword>
<feature type="compositionally biased region" description="Polar residues" evidence="1">
    <location>
        <begin position="1"/>
        <end position="12"/>
    </location>
</feature>